<dbReference type="CDD" id="cd13585">
    <property type="entry name" value="PBP2_TMBP_like"/>
    <property type="match status" value="1"/>
</dbReference>
<evidence type="ECO:0000256" key="3">
    <source>
        <dbReference type="ARBA" id="ARBA00022729"/>
    </source>
</evidence>
<dbReference type="Proteomes" id="UP000287224">
    <property type="component" value="Unassembled WGS sequence"/>
</dbReference>
<dbReference type="InterPro" id="IPR006311">
    <property type="entry name" value="TAT_signal"/>
</dbReference>
<dbReference type="SUPFAM" id="SSF53850">
    <property type="entry name" value="Periplasmic binding protein-like II"/>
    <property type="match status" value="1"/>
</dbReference>
<dbReference type="PROSITE" id="PS51318">
    <property type="entry name" value="TAT"/>
    <property type="match status" value="1"/>
</dbReference>
<sequence>MTHNQRAHLADMVTEVSAGRMSRRTFMGRAAAIGIGSSAAFTLLEACGGASSGSASPSSGPVTLTIWDYSNPPGAGYLQLLAAYPKVKPNVKLQRTAIPFADLKQKIIQGAAARQLPDIVIIDNPDHQAFSSMGILADLTSQISTWGQGNEYLKGPWTSTTWKGKNYGVPNNSNCLALYYNVDMLKKAGVKPPTNWDELHSAAQKLTTKGVYGLSMALVQSEEGTFQFLPFLWEAGADLNTLDSPEATTALQYLVDLTKQGLLSRDALNWTQQDAMTQWTAGKSALCINGPWNLPAARSNAKFNWDVVPLPQGKQAASILGGENWAITATSQHQADAWEFIKWTQEQSVLKSYLLGNGTLPSRTDLGSDPAFIKDPKQAVFVKALTTAKPRAYGPNYPKISNYVQQAFQSAISGQKSASAALQTASQAVKPLLPS</sequence>
<reference evidence="5" key="1">
    <citation type="submission" date="2018-12" db="EMBL/GenBank/DDBJ databases">
        <title>Tengunoibacter tsumagoiensis gen. nov., sp. nov., Dictyobacter kobayashii sp. nov., D. alpinus sp. nov., and D. joshuensis sp. nov. and description of Dictyobacteraceae fam. nov. within the order Ktedonobacterales isolated from Tengu-no-mugimeshi.</title>
        <authorList>
            <person name="Wang C.M."/>
            <person name="Zheng Y."/>
            <person name="Sakai Y."/>
            <person name="Toyoda A."/>
            <person name="Minakuchi Y."/>
            <person name="Abe K."/>
            <person name="Yokota A."/>
            <person name="Yabe S."/>
        </authorList>
    </citation>
    <scope>NUCLEOTIDE SEQUENCE [LARGE SCALE GENOMIC DNA]</scope>
    <source>
        <strain evidence="5">S-27</strain>
    </source>
</reference>
<dbReference type="Pfam" id="PF13416">
    <property type="entry name" value="SBP_bac_8"/>
    <property type="match status" value="1"/>
</dbReference>
<evidence type="ECO:0000256" key="1">
    <source>
        <dbReference type="ARBA" id="ARBA00008520"/>
    </source>
</evidence>
<organism evidence="4 5">
    <name type="scientific">Dictyobacter aurantiacus</name>
    <dbReference type="NCBI Taxonomy" id="1936993"/>
    <lineage>
        <taxon>Bacteria</taxon>
        <taxon>Bacillati</taxon>
        <taxon>Chloroflexota</taxon>
        <taxon>Ktedonobacteria</taxon>
        <taxon>Ktedonobacterales</taxon>
        <taxon>Dictyobacteraceae</taxon>
        <taxon>Dictyobacter</taxon>
    </lineage>
</organism>
<dbReference type="GO" id="GO:0042956">
    <property type="term" value="P:maltodextrin transmembrane transport"/>
    <property type="evidence" value="ECO:0007669"/>
    <property type="project" value="TreeGrafter"/>
</dbReference>
<comment type="similarity">
    <text evidence="1">Belongs to the bacterial solute-binding protein 1 family.</text>
</comment>
<name>A0A401ZPZ6_9CHLR</name>
<dbReference type="Gene3D" id="3.40.190.10">
    <property type="entry name" value="Periplasmic binding protein-like II"/>
    <property type="match status" value="2"/>
</dbReference>
<dbReference type="AlphaFoldDB" id="A0A401ZPZ6"/>
<dbReference type="InterPro" id="IPR006059">
    <property type="entry name" value="SBP"/>
</dbReference>
<dbReference type="RefSeq" id="WP_126601408.1">
    <property type="nucleotide sequence ID" value="NZ_BIFQ01000002.1"/>
</dbReference>
<dbReference type="PANTHER" id="PTHR30061:SF50">
    <property type="entry name" value="MALTOSE_MALTODEXTRIN-BINDING PERIPLASMIC PROTEIN"/>
    <property type="match status" value="1"/>
</dbReference>
<dbReference type="GO" id="GO:0055052">
    <property type="term" value="C:ATP-binding cassette (ABC) transporter complex, substrate-binding subunit-containing"/>
    <property type="evidence" value="ECO:0007669"/>
    <property type="project" value="TreeGrafter"/>
</dbReference>
<dbReference type="EMBL" id="BIFQ01000002">
    <property type="protein sequence ID" value="GCE08941.1"/>
    <property type="molecule type" value="Genomic_DNA"/>
</dbReference>
<protein>
    <submittedName>
        <fullName evidence="4">ABC transporter substrate-binding protein</fullName>
    </submittedName>
</protein>
<keyword evidence="3" id="KW-0732">Signal</keyword>
<keyword evidence="2" id="KW-0813">Transport</keyword>
<gene>
    <name evidence="4" type="ORF">KDAU_62700</name>
</gene>
<dbReference type="GO" id="GO:1901982">
    <property type="term" value="F:maltose binding"/>
    <property type="evidence" value="ECO:0007669"/>
    <property type="project" value="TreeGrafter"/>
</dbReference>
<dbReference type="OrthoDB" id="9808332at2"/>
<evidence type="ECO:0000256" key="2">
    <source>
        <dbReference type="ARBA" id="ARBA00022448"/>
    </source>
</evidence>
<keyword evidence="5" id="KW-1185">Reference proteome</keyword>
<comment type="caution">
    <text evidence="4">The sequence shown here is derived from an EMBL/GenBank/DDBJ whole genome shotgun (WGS) entry which is preliminary data.</text>
</comment>
<dbReference type="GO" id="GO:0015768">
    <property type="term" value="P:maltose transport"/>
    <property type="evidence" value="ECO:0007669"/>
    <property type="project" value="TreeGrafter"/>
</dbReference>
<accession>A0A401ZPZ6</accession>
<evidence type="ECO:0000313" key="4">
    <source>
        <dbReference type="EMBL" id="GCE08941.1"/>
    </source>
</evidence>
<evidence type="ECO:0000313" key="5">
    <source>
        <dbReference type="Proteomes" id="UP000287224"/>
    </source>
</evidence>
<proteinExistence type="inferred from homology"/>
<dbReference type="PANTHER" id="PTHR30061">
    <property type="entry name" value="MALTOSE-BINDING PERIPLASMIC PROTEIN"/>
    <property type="match status" value="1"/>
</dbReference>